<gene>
    <name evidence="1" type="ORF">BpJC7_29910</name>
</gene>
<protein>
    <recommendedName>
        <fullName evidence="3">YaaC-like Protein</fullName>
    </recommendedName>
</protein>
<organism evidence="1 2">
    <name type="scientific">Weizmannia acidilactici</name>
    <dbReference type="NCBI Taxonomy" id="2607726"/>
    <lineage>
        <taxon>Bacteria</taxon>
        <taxon>Bacillati</taxon>
        <taxon>Bacillota</taxon>
        <taxon>Bacilli</taxon>
        <taxon>Bacillales</taxon>
        <taxon>Bacillaceae</taxon>
        <taxon>Heyndrickxia</taxon>
    </lineage>
</organism>
<dbReference type="EMBL" id="BKZQ01000061">
    <property type="protein sequence ID" value="GER71688.1"/>
    <property type="molecule type" value="Genomic_DNA"/>
</dbReference>
<dbReference type="Pfam" id="PF14175">
    <property type="entry name" value="YaaC"/>
    <property type="match status" value="1"/>
</dbReference>
<evidence type="ECO:0008006" key="3">
    <source>
        <dbReference type="Google" id="ProtNLM"/>
    </source>
</evidence>
<reference evidence="1 2" key="1">
    <citation type="submission" date="2019-09" db="EMBL/GenBank/DDBJ databases">
        <title>Draft genome sequence of Bacillus sp. JC-7.</title>
        <authorList>
            <person name="Tanaka N."/>
            <person name="Shiwa Y."/>
            <person name="Fujita N."/>
            <person name="Tanasupawat S."/>
        </authorList>
    </citation>
    <scope>NUCLEOTIDE SEQUENCE [LARGE SCALE GENOMIC DNA]</scope>
    <source>
        <strain evidence="1 2">JC-7</strain>
    </source>
</reference>
<comment type="caution">
    <text evidence="1">The sequence shown here is derived from an EMBL/GenBank/DDBJ whole genome shotgun (WGS) entry which is preliminary data.</text>
</comment>
<sequence>MAVINHWDELIQFQSAEYTQAYLKNRYKTAGYDDFSAKSYENCYAFMYYLEHGEAYYRQAIQAPVSIQPVLLFYGFVHLLKACLLSVDPLYPETTSVLAHGVTSRKKKKQNYRFGEDEVKIQKMGLCAHLANKMFQLGPLEGNKYSMQSLLMQIPELDTAFPHQKHFIFVEEKGGKYLLPSKVLDGFHMTAERFSNYLAEKMHGRLEGVGADEGGVSFSCGEFLPLPFRFHLFKKQFCFPFKMHKENDLPDILVHYLLLYNLSMISRYETEWWAELLKSRETSDFPAITLFLHTAMEKGPFLCLQFLTAKNE</sequence>
<accession>A0A5J4JM95</accession>
<proteinExistence type="predicted"/>
<evidence type="ECO:0000313" key="2">
    <source>
        <dbReference type="Proteomes" id="UP000391919"/>
    </source>
</evidence>
<dbReference type="Proteomes" id="UP000391919">
    <property type="component" value="Unassembled WGS sequence"/>
</dbReference>
<name>A0A5J4JM95_9BACI</name>
<evidence type="ECO:0000313" key="1">
    <source>
        <dbReference type="EMBL" id="GER71688.1"/>
    </source>
</evidence>
<dbReference type="AlphaFoldDB" id="A0A5J4JM95"/>
<dbReference type="InterPro" id="IPR026988">
    <property type="entry name" value="YaaC-like"/>
</dbReference>
<keyword evidence="2" id="KW-1185">Reference proteome</keyword>